<comment type="caution">
    <text evidence="10">The sequence shown here is derived from an EMBL/GenBank/DDBJ whole genome shotgun (WGS) entry which is preliminary data.</text>
</comment>
<dbReference type="InterPro" id="IPR003698">
    <property type="entry name" value="Lipoyl_synth"/>
</dbReference>
<dbReference type="EMBL" id="JAAVJF010000002">
    <property type="protein sequence ID" value="NYR15529.1"/>
    <property type="molecule type" value="Genomic_DNA"/>
</dbReference>
<dbReference type="EC" id="2.8.1.8" evidence="8"/>
<dbReference type="GO" id="GO:0016992">
    <property type="term" value="F:lipoate synthase activity"/>
    <property type="evidence" value="ECO:0007669"/>
    <property type="project" value="UniProtKB-UniRule"/>
</dbReference>
<proteinExistence type="inferred from homology"/>
<feature type="domain" description="Radical SAM core" evidence="9">
    <location>
        <begin position="46"/>
        <end position="265"/>
    </location>
</feature>
<feature type="binding site" evidence="8">
    <location>
        <position position="45"/>
    </location>
    <ligand>
        <name>[4Fe-4S] cluster</name>
        <dbReference type="ChEBI" id="CHEBI:49883"/>
        <label>1</label>
    </ligand>
</feature>
<dbReference type="HAMAP" id="MF_00206">
    <property type="entry name" value="Lipoyl_synth"/>
    <property type="match status" value="1"/>
</dbReference>
<dbReference type="InterPro" id="IPR006638">
    <property type="entry name" value="Elp3/MiaA/NifB-like_rSAM"/>
</dbReference>
<dbReference type="GO" id="GO:0009249">
    <property type="term" value="P:protein lipoylation"/>
    <property type="evidence" value="ECO:0007669"/>
    <property type="project" value="UniProtKB-UniRule"/>
</dbReference>
<dbReference type="Pfam" id="PF04055">
    <property type="entry name" value="Radical_SAM"/>
    <property type="match status" value="1"/>
</dbReference>
<dbReference type="NCBIfam" id="TIGR00510">
    <property type="entry name" value="lipA"/>
    <property type="match status" value="1"/>
</dbReference>
<comment type="function">
    <text evidence="8">Catalyzes the radical-mediated insertion of two sulfur atoms into the C-6 and C-8 positions of the octanoyl moiety bound to the lipoyl domains of lipoate-dependent enzymes, thereby converting the octanoylated domains into lipoylated derivatives.</text>
</comment>
<keyword evidence="2 8" id="KW-0808">Transferase</keyword>
<evidence type="ECO:0000256" key="1">
    <source>
        <dbReference type="ARBA" id="ARBA00022485"/>
    </source>
</evidence>
<gene>
    <name evidence="8 10" type="primary">lipA</name>
    <name evidence="10" type="ORF">HC235_06140</name>
</gene>
<dbReference type="InterPro" id="IPR013785">
    <property type="entry name" value="Aldolase_TIM"/>
</dbReference>
<protein>
    <recommendedName>
        <fullName evidence="8">Lipoyl synthase</fullName>
        <ecNumber evidence="8">2.8.1.8</ecNumber>
    </recommendedName>
    <alternativeName>
        <fullName evidence="8">Lip-syn</fullName>
        <shortName evidence="8">LS</shortName>
    </alternativeName>
    <alternativeName>
        <fullName evidence="8">Lipoate synthase</fullName>
    </alternativeName>
    <alternativeName>
        <fullName evidence="8">Lipoic acid synthase</fullName>
    </alternativeName>
    <alternativeName>
        <fullName evidence="8">Sulfur insertion protein LipA</fullName>
    </alternativeName>
</protein>
<evidence type="ECO:0000256" key="5">
    <source>
        <dbReference type="ARBA" id="ARBA00023004"/>
    </source>
</evidence>
<dbReference type="InterPro" id="IPR058240">
    <property type="entry name" value="rSAM_sf"/>
</dbReference>
<dbReference type="NCBIfam" id="NF009544">
    <property type="entry name" value="PRK12928.1"/>
    <property type="match status" value="1"/>
</dbReference>
<comment type="pathway">
    <text evidence="8">Protein modification; protein lipoylation via endogenous pathway; protein N(6)-(lipoyl)lysine from octanoyl-[acyl-carrier-protein]: step 2/2.</text>
</comment>
<feature type="binding site" evidence="8">
    <location>
        <position position="276"/>
    </location>
    <ligand>
        <name>[4Fe-4S] cluster</name>
        <dbReference type="ChEBI" id="CHEBI:49883"/>
        <label>1</label>
    </ligand>
</feature>
<comment type="cofactor">
    <cofactor evidence="8">
        <name>[4Fe-4S] cluster</name>
        <dbReference type="ChEBI" id="CHEBI:49883"/>
    </cofactor>
    <text evidence="8">Binds 2 [4Fe-4S] clusters per subunit. One cluster is coordinated with 3 cysteines and an exchangeable S-adenosyl-L-methionine.</text>
</comment>
<keyword evidence="4 8" id="KW-0479">Metal-binding</keyword>
<reference evidence="10 11" key="1">
    <citation type="journal article" date="2020" name="Nat. Commun.">
        <title>The structures of two archaeal type IV pili illuminate evolutionary relationships.</title>
        <authorList>
            <person name="Wang F."/>
            <person name="Baquero D.P."/>
            <person name="Su Z."/>
            <person name="Beltran L.C."/>
            <person name="Prangishvili D."/>
            <person name="Krupovic M."/>
            <person name="Egelman E.H."/>
        </authorList>
    </citation>
    <scope>NUCLEOTIDE SEQUENCE [LARGE SCALE GENOMIC DNA]</scope>
    <source>
        <strain evidence="10 11">2GA</strain>
    </source>
</reference>
<sequence>MSALPAWLRVEARSYSEMAKVRSVLSRLGVYTVCEGARCPNVFRCWGEGTATFMILGEVCTRACRFCSVRTGNPRGYVDLDEPRRVAEAVRRLGLRYVVVTSVDRDDLPDGGAFQYASAIREIRRLAPGALVEVLTPDFRGSREAVETVAEAGPDVFAHNVETVRRLTPLVRDRRASYETSLRVLKTAKEVGCRLTKSGIMLGLGESFDEVVEVLDDLRKAEVDIVTIGQYVRPTKSARHLPVARWVPLEEFQKLGEVALSMGFKAVASAPLVRSSYRAEDLYEMALGLRPRAILV</sequence>
<evidence type="ECO:0000259" key="9">
    <source>
        <dbReference type="PROSITE" id="PS51918"/>
    </source>
</evidence>
<dbReference type="UniPathway" id="UPA00538">
    <property type="reaction ID" value="UER00593"/>
</dbReference>
<feature type="binding site" evidence="8">
    <location>
        <position position="34"/>
    </location>
    <ligand>
        <name>[4Fe-4S] cluster</name>
        <dbReference type="ChEBI" id="CHEBI:49883"/>
        <label>1</label>
    </ligand>
</feature>
<dbReference type="PANTHER" id="PTHR10949">
    <property type="entry name" value="LIPOYL SYNTHASE"/>
    <property type="match status" value="1"/>
</dbReference>
<feature type="binding site" evidence="8">
    <location>
        <position position="60"/>
    </location>
    <ligand>
        <name>[4Fe-4S] cluster</name>
        <dbReference type="ChEBI" id="CHEBI:49883"/>
        <label>2</label>
        <note>4Fe-4S-S-AdoMet</note>
    </ligand>
</feature>
<keyword evidence="6 8" id="KW-0411">Iron-sulfur</keyword>
<dbReference type="GO" id="GO:0046872">
    <property type="term" value="F:metal ion binding"/>
    <property type="evidence" value="ECO:0007669"/>
    <property type="project" value="UniProtKB-KW"/>
</dbReference>
<dbReference type="AlphaFoldDB" id="A0A7L4P999"/>
<dbReference type="GO" id="GO:0005737">
    <property type="term" value="C:cytoplasm"/>
    <property type="evidence" value="ECO:0007669"/>
    <property type="project" value="UniProtKB-SubCell"/>
</dbReference>
<accession>A0A7L4P999</accession>
<feature type="binding site" evidence="8">
    <location>
        <position position="64"/>
    </location>
    <ligand>
        <name>[4Fe-4S] cluster</name>
        <dbReference type="ChEBI" id="CHEBI:49883"/>
        <label>2</label>
        <note>4Fe-4S-S-AdoMet</note>
    </ligand>
</feature>
<dbReference type="Gene3D" id="3.20.20.70">
    <property type="entry name" value="Aldolase class I"/>
    <property type="match status" value="1"/>
</dbReference>
<dbReference type="GO" id="GO:0051539">
    <property type="term" value="F:4 iron, 4 sulfur cluster binding"/>
    <property type="evidence" value="ECO:0007669"/>
    <property type="project" value="UniProtKB-UniRule"/>
</dbReference>
<evidence type="ECO:0000256" key="7">
    <source>
        <dbReference type="ARBA" id="ARBA00047326"/>
    </source>
</evidence>
<dbReference type="SUPFAM" id="SSF102114">
    <property type="entry name" value="Radical SAM enzymes"/>
    <property type="match status" value="1"/>
</dbReference>
<feature type="binding site" evidence="8">
    <location>
        <position position="67"/>
    </location>
    <ligand>
        <name>[4Fe-4S] cluster</name>
        <dbReference type="ChEBI" id="CHEBI:49883"/>
        <label>2</label>
        <note>4Fe-4S-S-AdoMet</note>
    </ligand>
</feature>
<evidence type="ECO:0000313" key="10">
    <source>
        <dbReference type="EMBL" id="NYR15529.1"/>
    </source>
</evidence>
<dbReference type="CDD" id="cd01335">
    <property type="entry name" value="Radical_SAM"/>
    <property type="match status" value="1"/>
</dbReference>
<evidence type="ECO:0000256" key="2">
    <source>
        <dbReference type="ARBA" id="ARBA00022679"/>
    </source>
</evidence>
<dbReference type="PROSITE" id="PS51918">
    <property type="entry name" value="RADICAL_SAM"/>
    <property type="match status" value="1"/>
</dbReference>
<keyword evidence="3 8" id="KW-0949">S-adenosyl-L-methionine</keyword>
<dbReference type="PANTHER" id="PTHR10949:SF0">
    <property type="entry name" value="LIPOYL SYNTHASE, MITOCHONDRIAL"/>
    <property type="match status" value="1"/>
</dbReference>
<comment type="subcellular location">
    <subcellularLocation>
        <location evidence="8">Cytoplasm</location>
    </subcellularLocation>
</comment>
<organism evidence="10 11">
    <name type="scientific">Pyrobaculum arsenaticum</name>
    <dbReference type="NCBI Taxonomy" id="121277"/>
    <lineage>
        <taxon>Archaea</taxon>
        <taxon>Thermoproteota</taxon>
        <taxon>Thermoprotei</taxon>
        <taxon>Thermoproteales</taxon>
        <taxon>Thermoproteaceae</taxon>
        <taxon>Pyrobaculum</taxon>
    </lineage>
</organism>
<evidence type="ECO:0000256" key="8">
    <source>
        <dbReference type="HAMAP-Rule" id="MF_00206"/>
    </source>
</evidence>
<comment type="catalytic activity">
    <reaction evidence="7 8">
        <text>[[Fe-S] cluster scaffold protein carrying a second [4Fe-4S](2+) cluster] + N(6)-octanoyl-L-lysyl-[protein] + 2 oxidized [2Fe-2S]-[ferredoxin] + 2 S-adenosyl-L-methionine + 4 H(+) = [[Fe-S] cluster scaffold protein] + N(6)-[(R)-dihydrolipoyl]-L-lysyl-[protein] + 4 Fe(3+) + 2 hydrogen sulfide + 2 5'-deoxyadenosine + 2 L-methionine + 2 reduced [2Fe-2S]-[ferredoxin]</text>
        <dbReference type="Rhea" id="RHEA:16585"/>
        <dbReference type="Rhea" id="RHEA-COMP:9928"/>
        <dbReference type="Rhea" id="RHEA-COMP:10000"/>
        <dbReference type="Rhea" id="RHEA-COMP:10001"/>
        <dbReference type="Rhea" id="RHEA-COMP:10475"/>
        <dbReference type="Rhea" id="RHEA-COMP:14568"/>
        <dbReference type="Rhea" id="RHEA-COMP:14569"/>
        <dbReference type="ChEBI" id="CHEBI:15378"/>
        <dbReference type="ChEBI" id="CHEBI:17319"/>
        <dbReference type="ChEBI" id="CHEBI:29034"/>
        <dbReference type="ChEBI" id="CHEBI:29919"/>
        <dbReference type="ChEBI" id="CHEBI:33722"/>
        <dbReference type="ChEBI" id="CHEBI:33737"/>
        <dbReference type="ChEBI" id="CHEBI:33738"/>
        <dbReference type="ChEBI" id="CHEBI:57844"/>
        <dbReference type="ChEBI" id="CHEBI:59789"/>
        <dbReference type="ChEBI" id="CHEBI:78809"/>
        <dbReference type="ChEBI" id="CHEBI:83100"/>
        <dbReference type="EC" id="2.8.1.8"/>
    </reaction>
</comment>
<keyword evidence="11" id="KW-1185">Reference proteome</keyword>
<evidence type="ECO:0000256" key="6">
    <source>
        <dbReference type="ARBA" id="ARBA00023014"/>
    </source>
</evidence>
<keyword evidence="8" id="KW-0963">Cytoplasm</keyword>
<dbReference type="SMART" id="SM00729">
    <property type="entry name" value="Elp3"/>
    <property type="match status" value="1"/>
</dbReference>
<comment type="similarity">
    <text evidence="8">Belongs to the radical SAM superfamily. Lipoyl synthase family.</text>
</comment>
<dbReference type="PIRSF" id="PIRSF005963">
    <property type="entry name" value="Lipoyl_synth"/>
    <property type="match status" value="1"/>
</dbReference>
<dbReference type="InterPro" id="IPR007197">
    <property type="entry name" value="rSAM"/>
</dbReference>
<dbReference type="Proteomes" id="UP000554766">
    <property type="component" value="Unassembled WGS sequence"/>
</dbReference>
<dbReference type="NCBIfam" id="NF004019">
    <property type="entry name" value="PRK05481.1"/>
    <property type="match status" value="1"/>
</dbReference>
<feature type="binding site" evidence="8">
    <location>
        <position position="39"/>
    </location>
    <ligand>
        <name>[4Fe-4S] cluster</name>
        <dbReference type="ChEBI" id="CHEBI:49883"/>
        <label>1</label>
    </ligand>
</feature>
<keyword evidence="5 8" id="KW-0408">Iron</keyword>
<dbReference type="SFLD" id="SFLDG01058">
    <property type="entry name" value="lipoyl_synthase_like"/>
    <property type="match status" value="1"/>
</dbReference>
<dbReference type="SFLD" id="SFLDF00271">
    <property type="entry name" value="lipoyl_synthase"/>
    <property type="match status" value="1"/>
</dbReference>
<evidence type="ECO:0000313" key="11">
    <source>
        <dbReference type="Proteomes" id="UP000554766"/>
    </source>
</evidence>
<name>A0A7L4P999_9CREN</name>
<keyword evidence="1 8" id="KW-0004">4Fe-4S</keyword>
<evidence type="ECO:0000256" key="3">
    <source>
        <dbReference type="ARBA" id="ARBA00022691"/>
    </source>
</evidence>
<evidence type="ECO:0000256" key="4">
    <source>
        <dbReference type="ARBA" id="ARBA00022723"/>
    </source>
</evidence>
<dbReference type="RefSeq" id="WP_179790517.1">
    <property type="nucleotide sequence ID" value="NZ_JAAVJF010000002.1"/>
</dbReference>
<dbReference type="SFLD" id="SFLDS00029">
    <property type="entry name" value="Radical_SAM"/>
    <property type="match status" value="1"/>
</dbReference>